<comment type="caution">
    <text evidence="1">The sequence shown here is derived from an EMBL/GenBank/DDBJ whole genome shotgun (WGS) entry which is preliminary data.</text>
</comment>
<evidence type="ECO:0000313" key="1">
    <source>
        <dbReference type="EMBL" id="KHN80138.1"/>
    </source>
</evidence>
<evidence type="ECO:0000313" key="2">
    <source>
        <dbReference type="Proteomes" id="UP000031036"/>
    </source>
</evidence>
<dbReference type="OrthoDB" id="5789040at2759"/>
<sequence length="126" mass="14597">MKGMKKNCEQHRLITELTEAEYSLIRKESKRLEAMLSATVAEIRNTGKLNPQSETFRVYARSSGMSSATKWCRFSKGRRQTCCNLMAEALIEEFCALSQPEDVHTRQLYTLIWKHFVHAVSHCVRQ</sequence>
<organism evidence="1 2">
    <name type="scientific">Toxocara canis</name>
    <name type="common">Canine roundworm</name>
    <dbReference type="NCBI Taxonomy" id="6265"/>
    <lineage>
        <taxon>Eukaryota</taxon>
        <taxon>Metazoa</taxon>
        <taxon>Ecdysozoa</taxon>
        <taxon>Nematoda</taxon>
        <taxon>Chromadorea</taxon>
        <taxon>Rhabditida</taxon>
        <taxon>Spirurina</taxon>
        <taxon>Ascaridomorpha</taxon>
        <taxon>Ascaridoidea</taxon>
        <taxon>Toxocaridae</taxon>
        <taxon>Toxocara</taxon>
    </lineage>
</organism>
<proteinExistence type="predicted"/>
<reference evidence="1 2" key="1">
    <citation type="submission" date="2014-11" db="EMBL/GenBank/DDBJ databases">
        <title>Genetic blueprint of the zoonotic pathogen Toxocara canis.</title>
        <authorList>
            <person name="Zhu X.-Q."/>
            <person name="Korhonen P.K."/>
            <person name="Cai H."/>
            <person name="Young N.D."/>
            <person name="Nejsum P."/>
            <person name="von Samson-Himmelstjerna G."/>
            <person name="Boag P.R."/>
            <person name="Tan P."/>
            <person name="Li Q."/>
            <person name="Min J."/>
            <person name="Yang Y."/>
            <person name="Wang X."/>
            <person name="Fang X."/>
            <person name="Hall R.S."/>
            <person name="Hofmann A."/>
            <person name="Sternberg P.W."/>
            <person name="Jex A.R."/>
            <person name="Gasser R.B."/>
        </authorList>
    </citation>
    <scope>NUCLEOTIDE SEQUENCE [LARGE SCALE GENOMIC DNA]</scope>
    <source>
        <strain evidence="1">PN_DK_2014</strain>
    </source>
</reference>
<protein>
    <submittedName>
        <fullName evidence="1">Uncharacterized protein</fullName>
    </submittedName>
</protein>
<dbReference type="AlphaFoldDB" id="A0A0B2VF16"/>
<keyword evidence="2" id="KW-1185">Reference proteome</keyword>
<dbReference type="Proteomes" id="UP000031036">
    <property type="component" value="Unassembled WGS sequence"/>
</dbReference>
<name>A0A0B2VF16_TOXCA</name>
<dbReference type="OMA" id="SSATKWC"/>
<dbReference type="EMBL" id="JPKZ01001763">
    <property type="protein sequence ID" value="KHN80138.1"/>
    <property type="molecule type" value="Genomic_DNA"/>
</dbReference>
<gene>
    <name evidence="1" type="ORF">Tcan_07955</name>
</gene>
<accession>A0A0B2VF16</accession>